<keyword evidence="11 13" id="KW-0819">tRNA processing</keyword>
<keyword evidence="10 13" id="KW-0949">S-adenosyl-L-methionine</keyword>
<evidence type="ECO:0000256" key="8">
    <source>
        <dbReference type="ARBA" id="ARBA00022603"/>
    </source>
</evidence>
<dbReference type="InterPro" id="IPR002649">
    <property type="entry name" value="tRNA_m1G_MeTrfase_TrmD"/>
</dbReference>
<dbReference type="EMBL" id="BGZN01000094">
    <property type="protein sequence ID" value="GBR74839.1"/>
    <property type="molecule type" value="Genomic_DNA"/>
</dbReference>
<evidence type="ECO:0000256" key="10">
    <source>
        <dbReference type="ARBA" id="ARBA00022691"/>
    </source>
</evidence>
<comment type="subcellular location">
    <subcellularLocation>
        <location evidence="2 13">Cytoplasm</location>
    </subcellularLocation>
</comment>
<reference evidence="15 16" key="1">
    <citation type="journal article" date="2019" name="ISME J.">
        <title>Genome analyses of uncultured TG2/ZB3 bacteria in 'Margulisbacteria' specifically attached to ectosymbiotic spirochetes of protists in the termite gut.</title>
        <authorList>
            <person name="Utami Y.D."/>
            <person name="Kuwahara H."/>
            <person name="Igai K."/>
            <person name="Murakami T."/>
            <person name="Sugaya K."/>
            <person name="Morikawa T."/>
            <person name="Nagura Y."/>
            <person name="Yuki M."/>
            <person name="Deevong P."/>
            <person name="Inoue T."/>
            <person name="Kihara K."/>
            <person name="Lo N."/>
            <person name="Yamada A."/>
            <person name="Ohkuma M."/>
            <person name="Hongoh Y."/>
        </authorList>
    </citation>
    <scope>NUCLEOTIDE SEQUENCE [LARGE SCALE GENOMIC DNA]</scope>
    <source>
        <strain evidence="15">NkOx7-01</strain>
    </source>
</reference>
<keyword evidence="16" id="KW-1185">Reference proteome</keyword>
<evidence type="ECO:0000313" key="15">
    <source>
        <dbReference type="EMBL" id="GBR74839.1"/>
    </source>
</evidence>
<dbReference type="HAMAP" id="MF_00605">
    <property type="entry name" value="TrmD"/>
    <property type="match status" value="1"/>
</dbReference>
<organism evidence="15 16">
    <name type="scientific">Termititenax aidoneus</name>
    <dbReference type="NCBI Taxonomy" id="2218524"/>
    <lineage>
        <taxon>Bacteria</taxon>
        <taxon>Bacillati</taxon>
        <taxon>Candidatus Margulisiibacteriota</taxon>
        <taxon>Candidatus Termititenacia</taxon>
        <taxon>Candidatus Termititenacales</taxon>
        <taxon>Candidatus Termititenacaceae</taxon>
        <taxon>Candidatus Termititenax</taxon>
    </lineage>
</organism>
<evidence type="ECO:0000256" key="7">
    <source>
        <dbReference type="ARBA" id="ARBA00022490"/>
    </source>
</evidence>
<keyword evidence="9 13" id="KW-0808">Transferase</keyword>
<evidence type="ECO:0000256" key="9">
    <source>
        <dbReference type="ARBA" id="ARBA00022679"/>
    </source>
</evidence>
<dbReference type="PANTHER" id="PTHR46417">
    <property type="entry name" value="TRNA (GUANINE-N(1)-)-METHYLTRANSFERASE"/>
    <property type="match status" value="1"/>
</dbReference>
<sequence>MQFNILTIFPEAVAPYCGASIIGRAQKKKLLEINVVNIRDYSADKHRKTDDEPFGGGPGMVMLAQPIYDCLAALQLPKKRRVILTSPQGLPWTQKLAREMAAEKNITVICGHYEGVDERVRPLATDEISIGDYVLTGGELPALVMLDSIARMLPGVVGKAESIVSESFYDGETFDHP</sequence>
<dbReference type="AlphaFoldDB" id="A0A388TDQ2"/>
<gene>
    <name evidence="15" type="ORF">NO1_1946</name>
</gene>
<feature type="non-terminal residue" evidence="15">
    <location>
        <position position="177"/>
    </location>
</feature>
<dbReference type="InterPro" id="IPR029028">
    <property type="entry name" value="Alpha/beta_knot_MTases"/>
</dbReference>
<evidence type="ECO:0000259" key="14">
    <source>
        <dbReference type="Pfam" id="PF01746"/>
    </source>
</evidence>
<dbReference type="EC" id="2.1.1.228" evidence="5 13"/>
<comment type="similarity">
    <text evidence="3 13">Belongs to the RNA methyltransferase TrmD family.</text>
</comment>
<feature type="domain" description="tRNA methyltransferase TRMD/TRM10-type" evidence="14">
    <location>
        <begin position="1"/>
        <end position="176"/>
    </location>
</feature>
<evidence type="ECO:0000256" key="1">
    <source>
        <dbReference type="ARBA" id="ARBA00002634"/>
    </source>
</evidence>
<dbReference type="InterPro" id="IPR016009">
    <property type="entry name" value="tRNA_MeTrfase_TRMD/TRM10"/>
</dbReference>
<dbReference type="GO" id="GO:0005829">
    <property type="term" value="C:cytosol"/>
    <property type="evidence" value="ECO:0007669"/>
    <property type="project" value="TreeGrafter"/>
</dbReference>
<dbReference type="NCBIfam" id="TIGR00088">
    <property type="entry name" value="trmD"/>
    <property type="match status" value="1"/>
</dbReference>
<comment type="function">
    <text evidence="1 13">Specifically methylates guanosine-37 in various tRNAs.</text>
</comment>
<dbReference type="InterPro" id="IPR029026">
    <property type="entry name" value="tRNA_m1G_MTases_N"/>
</dbReference>
<protein>
    <recommendedName>
        <fullName evidence="6 13">tRNA (guanine-N(1)-)-methyltransferase</fullName>
        <ecNumber evidence="5 13">2.1.1.228</ecNumber>
    </recommendedName>
</protein>
<dbReference type="NCBIfam" id="NF000648">
    <property type="entry name" value="PRK00026.1"/>
    <property type="match status" value="1"/>
</dbReference>
<accession>A0A388TDQ2</accession>
<comment type="caution">
    <text evidence="15">The sequence shown here is derived from an EMBL/GenBank/DDBJ whole genome shotgun (WGS) entry which is preliminary data.</text>
</comment>
<evidence type="ECO:0000256" key="11">
    <source>
        <dbReference type="ARBA" id="ARBA00022694"/>
    </source>
</evidence>
<evidence type="ECO:0000256" key="5">
    <source>
        <dbReference type="ARBA" id="ARBA00012807"/>
    </source>
</evidence>
<comment type="subunit">
    <text evidence="4 13">Homodimer.</text>
</comment>
<name>A0A388TDQ2_TERA1</name>
<dbReference type="GO" id="GO:0002939">
    <property type="term" value="P:tRNA N1-guanine methylation"/>
    <property type="evidence" value="ECO:0007669"/>
    <property type="project" value="TreeGrafter"/>
</dbReference>
<dbReference type="Pfam" id="PF01746">
    <property type="entry name" value="tRNA_m1G_MT"/>
    <property type="match status" value="1"/>
</dbReference>
<dbReference type="PANTHER" id="PTHR46417:SF1">
    <property type="entry name" value="TRNA (GUANINE-N(1)-)-METHYLTRANSFERASE"/>
    <property type="match status" value="1"/>
</dbReference>
<evidence type="ECO:0000256" key="6">
    <source>
        <dbReference type="ARBA" id="ARBA00014679"/>
    </source>
</evidence>
<comment type="catalytic activity">
    <reaction evidence="12 13">
        <text>guanosine(37) in tRNA + S-adenosyl-L-methionine = N(1)-methylguanosine(37) in tRNA + S-adenosyl-L-homocysteine + H(+)</text>
        <dbReference type="Rhea" id="RHEA:36899"/>
        <dbReference type="Rhea" id="RHEA-COMP:10145"/>
        <dbReference type="Rhea" id="RHEA-COMP:10147"/>
        <dbReference type="ChEBI" id="CHEBI:15378"/>
        <dbReference type="ChEBI" id="CHEBI:57856"/>
        <dbReference type="ChEBI" id="CHEBI:59789"/>
        <dbReference type="ChEBI" id="CHEBI:73542"/>
        <dbReference type="ChEBI" id="CHEBI:74269"/>
        <dbReference type="EC" id="2.1.1.228"/>
    </reaction>
</comment>
<proteinExistence type="inferred from homology"/>
<dbReference type="Proteomes" id="UP000269352">
    <property type="component" value="Unassembled WGS sequence"/>
</dbReference>
<dbReference type="Gene3D" id="3.40.1280.10">
    <property type="match status" value="1"/>
</dbReference>
<evidence type="ECO:0000256" key="2">
    <source>
        <dbReference type="ARBA" id="ARBA00004496"/>
    </source>
</evidence>
<keyword evidence="8 13" id="KW-0489">Methyltransferase</keyword>
<evidence type="ECO:0000256" key="13">
    <source>
        <dbReference type="RuleBase" id="RU003464"/>
    </source>
</evidence>
<dbReference type="SUPFAM" id="SSF75217">
    <property type="entry name" value="alpha/beta knot"/>
    <property type="match status" value="1"/>
</dbReference>
<evidence type="ECO:0000256" key="12">
    <source>
        <dbReference type="ARBA" id="ARBA00047783"/>
    </source>
</evidence>
<keyword evidence="7 13" id="KW-0963">Cytoplasm</keyword>
<evidence type="ECO:0000256" key="3">
    <source>
        <dbReference type="ARBA" id="ARBA00007630"/>
    </source>
</evidence>
<evidence type="ECO:0000313" key="16">
    <source>
        <dbReference type="Proteomes" id="UP000269352"/>
    </source>
</evidence>
<evidence type="ECO:0000256" key="4">
    <source>
        <dbReference type="ARBA" id="ARBA00011738"/>
    </source>
</evidence>
<dbReference type="FunFam" id="3.40.1280.10:FF:000001">
    <property type="entry name" value="tRNA (guanine-N(1)-)-methyltransferase"/>
    <property type="match status" value="1"/>
</dbReference>
<dbReference type="GO" id="GO:0052906">
    <property type="term" value="F:tRNA (guanine(37)-N1)-methyltransferase activity"/>
    <property type="evidence" value="ECO:0007669"/>
    <property type="project" value="UniProtKB-EC"/>
</dbReference>